<proteinExistence type="predicted"/>
<dbReference type="RefSeq" id="WP_344283041.1">
    <property type="nucleotide sequence ID" value="NZ_BAAAHV010000022.1"/>
</dbReference>
<dbReference type="EMBL" id="JBHUKQ010000014">
    <property type="protein sequence ID" value="MFD2484208.1"/>
    <property type="molecule type" value="Genomic_DNA"/>
</dbReference>
<gene>
    <name evidence="1" type="ORF">ACFSUT_28295</name>
</gene>
<comment type="caution">
    <text evidence="1">The sequence shown here is derived from an EMBL/GenBank/DDBJ whole genome shotgun (WGS) entry which is preliminary data.</text>
</comment>
<evidence type="ECO:0000313" key="2">
    <source>
        <dbReference type="Proteomes" id="UP001597542"/>
    </source>
</evidence>
<dbReference type="Proteomes" id="UP001597542">
    <property type="component" value="Unassembled WGS sequence"/>
</dbReference>
<protein>
    <submittedName>
        <fullName evidence="1">Uncharacterized protein</fullName>
    </submittedName>
</protein>
<name>A0ABW5I672_9PSEU</name>
<accession>A0ABW5I672</accession>
<sequence length="48" mass="5355">MTITDACTGLRWGELAGLQWSRTRLGDDLPRIDIDPKFGALHEIRGTT</sequence>
<keyword evidence="2" id="KW-1185">Reference proteome</keyword>
<evidence type="ECO:0000313" key="1">
    <source>
        <dbReference type="EMBL" id="MFD2484208.1"/>
    </source>
</evidence>
<organism evidence="1 2">
    <name type="scientific">Amycolatopsis albidoflavus</name>
    <dbReference type="NCBI Taxonomy" id="102226"/>
    <lineage>
        <taxon>Bacteria</taxon>
        <taxon>Bacillati</taxon>
        <taxon>Actinomycetota</taxon>
        <taxon>Actinomycetes</taxon>
        <taxon>Pseudonocardiales</taxon>
        <taxon>Pseudonocardiaceae</taxon>
        <taxon>Amycolatopsis</taxon>
    </lineage>
</organism>
<reference evidence="2" key="1">
    <citation type="journal article" date="2019" name="Int. J. Syst. Evol. Microbiol.">
        <title>The Global Catalogue of Microorganisms (GCM) 10K type strain sequencing project: providing services to taxonomists for standard genome sequencing and annotation.</title>
        <authorList>
            <consortium name="The Broad Institute Genomics Platform"/>
            <consortium name="The Broad Institute Genome Sequencing Center for Infectious Disease"/>
            <person name="Wu L."/>
            <person name="Ma J."/>
        </authorList>
    </citation>
    <scope>NUCLEOTIDE SEQUENCE [LARGE SCALE GENOMIC DNA]</scope>
    <source>
        <strain evidence="2">CGMCC 4.7638</strain>
    </source>
</reference>